<feature type="region of interest" description="Disordered" evidence="3">
    <location>
        <begin position="123"/>
        <end position="144"/>
    </location>
</feature>
<feature type="domain" description="HPt" evidence="4">
    <location>
        <begin position="20"/>
        <end position="125"/>
    </location>
</feature>
<dbReference type="PROSITE" id="PS50894">
    <property type="entry name" value="HPT"/>
    <property type="match status" value="1"/>
</dbReference>
<evidence type="ECO:0000256" key="2">
    <source>
        <dbReference type="PROSITE-ProRule" id="PRU00110"/>
    </source>
</evidence>
<gene>
    <name evidence="5" type="ORF">LZ496_11215</name>
</gene>
<sequence length="144" mass="16178">MEDGSDIIDWVHFEKSRGELGPGFIRILSYFREDGEKSLSAIELAMHQQNTVALVIPAHTLKGEARQFGAEPLAAVAEKIEQTARFCIETHRFPDELVPDVVELRRLWNRTIEFFDKATNPLQSRPGSPGGFGRKVANQGFGRI</sequence>
<proteinExistence type="predicted"/>
<dbReference type="CDD" id="cd00088">
    <property type="entry name" value="HPT"/>
    <property type="match status" value="1"/>
</dbReference>
<reference evidence="5 6" key="1">
    <citation type="submission" date="2022-05" db="EMBL/GenBank/DDBJ databases">
        <authorList>
            <person name="Jo J.-H."/>
            <person name="Im W.-T."/>
        </authorList>
    </citation>
    <scope>NUCLEOTIDE SEQUENCE [LARGE SCALE GENOMIC DNA]</scope>
    <source>
        <strain evidence="5 6">NSE70-1</strain>
    </source>
</reference>
<organism evidence="5 6">
    <name type="scientific">Sphingomonas caseinilyticus</name>
    <dbReference type="NCBI Taxonomy" id="2908205"/>
    <lineage>
        <taxon>Bacteria</taxon>
        <taxon>Pseudomonadati</taxon>
        <taxon>Pseudomonadota</taxon>
        <taxon>Alphaproteobacteria</taxon>
        <taxon>Sphingomonadales</taxon>
        <taxon>Sphingomonadaceae</taxon>
        <taxon>Sphingomonas</taxon>
    </lineage>
</organism>
<dbReference type="Gene3D" id="1.20.120.160">
    <property type="entry name" value="HPT domain"/>
    <property type="match status" value="1"/>
</dbReference>
<protein>
    <submittedName>
        <fullName evidence="5">Hpt domain-containing protein</fullName>
    </submittedName>
</protein>
<accession>A0ABT0RWG2</accession>
<dbReference type="Proteomes" id="UP001203410">
    <property type="component" value="Unassembled WGS sequence"/>
</dbReference>
<keyword evidence="6" id="KW-1185">Reference proteome</keyword>
<feature type="modified residue" description="Phosphohistidine" evidence="2">
    <location>
        <position position="59"/>
    </location>
</feature>
<comment type="caution">
    <text evidence="5">The sequence shown here is derived from an EMBL/GenBank/DDBJ whole genome shotgun (WGS) entry which is preliminary data.</text>
</comment>
<evidence type="ECO:0000256" key="3">
    <source>
        <dbReference type="SAM" id="MobiDB-lite"/>
    </source>
</evidence>
<evidence type="ECO:0000313" key="5">
    <source>
        <dbReference type="EMBL" id="MCL6699347.1"/>
    </source>
</evidence>
<evidence type="ECO:0000259" key="4">
    <source>
        <dbReference type="PROSITE" id="PS50894"/>
    </source>
</evidence>
<dbReference type="InterPro" id="IPR036641">
    <property type="entry name" value="HPT_dom_sf"/>
</dbReference>
<dbReference type="EMBL" id="JAMGBA010000002">
    <property type="protein sequence ID" value="MCL6699347.1"/>
    <property type="molecule type" value="Genomic_DNA"/>
</dbReference>
<dbReference type="Pfam" id="PF01627">
    <property type="entry name" value="Hpt"/>
    <property type="match status" value="1"/>
</dbReference>
<dbReference type="RefSeq" id="WP_249904766.1">
    <property type="nucleotide sequence ID" value="NZ_JAMGBA010000002.1"/>
</dbReference>
<evidence type="ECO:0000313" key="6">
    <source>
        <dbReference type="Proteomes" id="UP001203410"/>
    </source>
</evidence>
<keyword evidence="1" id="KW-0902">Two-component regulatory system</keyword>
<name>A0ABT0RWG2_9SPHN</name>
<evidence type="ECO:0000256" key="1">
    <source>
        <dbReference type="ARBA" id="ARBA00023012"/>
    </source>
</evidence>
<keyword evidence="2" id="KW-0597">Phosphoprotein</keyword>
<dbReference type="SUPFAM" id="SSF47226">
    <property type="entry name" value="Histidine-containing phosphotransfer domain, HPT domain"/>
    <property type="match status" value="1"/>
</dbReference>
<dbReference type="InterPro" id="IPR008207">
    <property type="entry name" value="Sig_transdc_His_kin_Hpt_dom"/>
</dbReference>